<evidence type="ECO:0000313" key="2">
    <source>
        <dbReference type="Proteomes" id="UP001597024"/>
    </source>
</evidence>
<evidence type="ECO:0000313" key="1">
    <source>
        <dbReference type="EMBL" id="MFD0890080.1"/>
    </source>
</evidence>
<dbReference type="EMBL" id="JBHTHX010002206">
    <property type="protein sequence ID" value="MFD0890080.1"/>
    <property type="molecule type" value="Genomic_DNA"/>
</dbReference>
<dbReference type="Proteomes" id="UP001597024">
    <property type="component" value="Unassembled WGS sequence"/>
</dbReference>
<comment type="caution">
    <text evidence="1">The sequence shown here is derived from an EMBL/GenBank/DDBJ whole genome shotgun (WGS) entry which is preliminary data.</text>
</comment>
<gene>
    <name evidence="1" type="ORF">ACFQ08_36525</name>
</gene>
<reference evidence="2" key="1">
    <citation type="journal article" date="2019" name="Int. J. Syst. Evol. Microbiol.">
        <title>The Global Catalogue of Microorganisms (GCM) 10K type strain sequencing project: providing services to taxonomists for standard genome sequencing and annotation.</title>
        <authorList>
            <consortium name="The Broad Institute Genomics Platform"/>
            <consortium name="The Broad Institute Genome Sequencing Center for Infectious Disease"/>
            <person name="Wu L."/>
            <person name="Ma J."/>
        </authorList>
    </citation>
    <scope>NUCLEOTIDE SEQUENCE [LARGE SCALE GENOMIC DNA]</scope>
    <source>
        <strain evidence="2">CCUG 62974</strain>
    </source>
</reference>
<organism evidence="1 2">
    <name type="scientific">Streptosporangium algeriense</name>
    <dbReference type="NCBI Taxonomy" id="1682748"/>
    <lineage>
        <taxon>Bacteria</taxon>
        <taxon>Bacillati</taxon>
        <taxon>Actinomycetota</taxon>
        <taxon>Actinomycetes</taxon>
        <taxon>Streptosporangiales</taxon>
        <taxon>Streptosporangiaceae</taxon>
        <taxon>Streptosporangium</taxon>
    </lineage>
</organism>
<sequence length="60" mass="6075">MTDEIVSVIGGKQASGSPGGVYESVNPARLDEVVARVGLAVAETFVSPSRTAAAAQAEWA</sequence>
<protein>
    <submittedName>
        <fullName evidence="1">Aldehyde dehydrogenase</fullName>
    </submittedName>
</protein>
<proteinExistence type="predicted"/>
<name>A0ABW3E1V4_9ACTN</name>
<feature type="non-terminal residue" evidence="1">
    <location>
        <position position="60"/>
    </location>
</feature>
<keyword evidence="2" id="KW-1185">Reference proteome</keyword>
<accession>A0ABW3E1V4</accession>